<sequence length="226" mass="24677">MADNINRDSGDAMNIIFRIALPALALLCAACSPVRVTPFEGHDVKPDDSFGLVSGIFSRKKSSDVAFVVRNATTGSEYILSFGEDTRMPQDITNEMVAIRVPPGRYAVTEWVTFATITKDKLTRKAVTNPYVFKEFDVGAGTVVFLGKYAVEGSSGMSDAFTSYLAWEIHPLPITSEEARQRFVQTYPAFVESAFSCLVCADTVNRPKRVDPTYGLPAHSPKAFGG</sequence>
<organism evidence="1 2">
    <name type="scientific">Dyella terrae</name>
    <dbReference type="NCBI Taxonomy" id="522259"/>
    <lineage>
        <taxon>Bacteria</taxon>
        <taxon>Pseudomonadati</taxon>
        <taxon>Pseudomonadota</taxon>
        <taxon>Gammaproteobacteria</taxon>
        <taxon>Lysobacterales</taxon>
        <taxon>Rhodanobacteraceae</taxon>
        <taxon>Dyella</taxon>
    </lineage>
</organism>
<keyword evidence="2" id="KW-1185">Reference proteome</keyword>
<gene>
    <name evidence="1" type="ORF">EYV96_17025</name>
</gene>
<evidence type="ECO:0000313" key="1">
    <source>
        <dbReference type="EMBL" id="TBR36286.1"/>
    </source>
</evidence>
<protein>
    <recommendedName>
        <fullName evidence="3">DUF2846 domain-containing protein</fullName>
    </recommendedName>
</protein>
<dbReference type="RefSeq" id="WP_131152762.1">
    <property type="nucleotide sequence ID" value="NZ_SIZZ01000003.1"/>
</dbReference>
<name>A0ABY1YTQ4_9GAMM</name>
<evidence type="ECO:0008006" key="3">
    <source>
        <dbReference type="Google" id="ProtNLM"/>
    </source>
</evidence>
<reference evidence="1 2" key="1">
    <citation type="submission" date="2019-02" db="EMBL/GenBank/DDBJ databases">
        <title>Dyella amyloliquefaciens sp. nov., isolated from forest soil.</title>
        <authorList>
            <person name="Gao Z.-H."/>
            <person name="Qiu L.-H."/>
        </authorList>
    </citation>
    <scope>NUCLEOTIDE SEQUENCE [LARGE SCALE GENOMIC DNA]</scope>
    <source>
        <strain evidence="1 2">KACC 12748</strain>
    </source>
</reference>
<dbReference type="EMBL" id="SIZZ01000003">
    <property type="protein sequence ID" value="TBR36286.1"/>
    <property type="molecule type" value="Genomic_DNA"/>
</dbReference>
<comment type="caution">
    <text evidence="1">The sequence shown here is derived from an EMBL/GenBank/DDBJ whole genome shotgun (WGS) entry which is preliminary data.</text>
</comment>
<evidence type="ECO:0000313" key="2">
    <source>
        <dbReference type="Proteomes" id="UP000293025"/>
    </source>
</evidence>
<accession>A0ABY1YTQ4</accession>
<proteinExistence type="predicted"/>
<dbReference type="Proteomes" id="UP000293025">
    <property type="component" value="Unassembled WGS sequence"/>
</dbReference>